<dbReference type="PANTHER" id="PTHR28026">
    <property type="entry name" value="DUF962 DOMAIN PROTEIN (AFU_ORTHOLOGUE AFUA_8G05310)"/>
    <property type="match status" value="1"/>
</dbReference>
<evidence type="ECO:0000313" key="2">
    <source>
        <dbReference type="EMBL" id="MBB5193442.1"/>
    </source>
</evidence>
<dbReference type="Pfam" id="PF06127">
    <property type="entry name" value="Mpo1-like"/>
    <property type="match status" value="1"/>
</dbReference>
<dbReference type="Proteomes" id="UP000543030">
    <property type="component" value="Unassembled WGS sequence"/>
</dbReference>
<name>A0A840RMM5_9NEIS</name>
<proteinExistence type="predicted"/>
<evidence type="ECO:0000313" key="3">
    <source>
        <dbReference type="Proteomes" id="UP000543030"/>
    </source>
</evidence>
<dbReference type="PANTHER" id="PTHR28026:SF9">
    <property type="entry name" value="2-HYDROXY-PALMITIC ACID DIOXYGENASE MPO1"/>
    <property type="match status" value="1"/>
</dbReference>
<keyword evidence="1" id="KW-0812">Transmembrane</keyword>
<gene>
    <name evidence="2" type="ORF">HNQ50_004199</name>
</gene>
<feature type="transmembrane region" description="Helical" evidence="1">
    <location>
        <begin position="22"/>
        <end position="41"/>
    </location>
</feature>
<dbReference type="InterPro" id="IPR009305">
    <property type="entry name" value="Mpo1-like"/>
</dbReference>
<feature type="transmembrane region" description="Helical" evidence="1">
    <location>
        <begin position="71"/>
        <end position="93"/>
    </location>
</feature>
<comment type="caution">
    <text evidence="2">The sequence shown here is derived from an EMBL/GenBank/DDBJ whole genome shotgun (WGS) entry which is preliminary data.</text>
</comment>
<dbReference type="AlphaFoldDB" id="A0A840RMM5"/>
<feature type="transmembrane region" description="Helical" evidence="1">
    <location>
        <begin position="47"/>
        <end position="64"/>
    </location>
</feature>
<protein>
    <submittedName>
        <fullName evidence="2">Putative membrane protein YGL010W</fullName>
    </submittedName>
</protein>
<dbReference type="EMBL" id="JACHHN010000011">
    <property type="protein sequence ID" value="MBB5193442.1"/>
    <property type="molecule type" value="Genomic_DNA"/>
</dbReference>
<dbReference type="RefSeq" id="WP_184103083.1">
    <property type="nucleotide sequence ID" value="NZ_JACHHN010000011.1"/>
</dbReference>
<dbReference type="GO" id="GO:0046521">
    <property type="term" value="P:sphingoid catabolic process"/>
    <property type="evidence" value="ECO:0007669"/>
    <property type="project" value="TreeGrafter"/>
</dbReference>
<evidence type="ECO:0000256" key="1">
    <source>
        <dbReference type="SAM" id="Phobius"/>
    </source>
</evidence>
<keyword evidence="3" id="KW-1185">Reference proteome</keyword>
<reference evidence="2 3" key="1">
    <citation type="submission" date="2020-08" db="EMBL/GenBank/DDBJ databases">
        <title>Genomic Encyclopedia of Type Strains, Phase IV (KMG-IV): sequencing the most valuable type-strain genomes for metagenomic binning, comparative biology and taxonomic classification.</title>
        <authorList>
            <person name="Goeker M."/>
        </authorList>
    </citation>
    <scope>NUCLEOTIDE SEQUENCE [LARGE SCALE GENOMIC DNA]</scope>
    <source>
        <strain evidence="2 3">DSM 18233</strain>
    </source>
</reference>
<keyword evidence="1" id="KW-0472">Membrane</keyword>
<dbReference type="GO" id="GO:0016020">
    <property type="term" value="C:membrane"/>
    <property type="evidence" value="ECO:0007669"/>
    <property type="project" value="GOC"/>
</dbReference>
<keyword evidence="1" id="KW-1133">Transmembrane helix</keyword>
<feature type="transmembrane region" description="Helical" evidence="1">
    <location>
        <begin position="99"/>
        <end position="119"/>
    </location>
</feature>
<accession>A0A840RMM5</accession>
<organism evidence="2 3">
    <name type="scientific">Silvimonas terrae</name>
    <dbReference type="NCBI Taxonomy" id="300266"/>
    <lineage>
        <taxon>Bacteria</taxon>
        <taxon>Pseudomonadati</taxon>
        <taxon>Pseudomonadota</taxon>
        <taxon>Betaproteobacteria</taxon>
        <taxon>Neisseriales</taxon>
        <taxon>Chitinibacteraceae</taxon>
        <taxon>Silvimonas</taxon>
    </lineage>
</organism>
<sequence>MRTAGQWFNSYSSDHRNPTNQTIHWICVPVILWCVMLWLWLIPSPTGIGGFWALLAAAAALGFYTQLASRLGFAMLLWLALNAWLARAAVAALGTQGAFVLALALFVLAWIGQFVGHAIEGRRPSFFTDLAYLLIGPAWLMGKALRRLGWPVA</sequence>